<keyword evidence="2" id="KW-1185">Reference proteome</keyword>
<name>A0ACB5UBR2_AMBMO</name>
<reference evidence="1" key="1">
    <citation type="submission" date="2023-04" db="EMBL/GenBank/DDBJ databases">
        <title>Ambrosiozyma monospora NBRC 10751.</title>
        <authorList>
            <person name="Ichikawa N."/>
            <person name="Sato H."/>
            <person name="Tonouchi N."/>
        </authorList>
    </citation>
    <scope>NUCLEOTIDE SEQUENCE</scope>
    <source>
        <strain evidence="1">NBRC 10751</strain>
    </source>
</reference>
<dbReference type="EMBL" id="BSXS01016671">
    <property type="protein sequence ID" value="GMF08087.1"/>
    <property type="molecule type" value="Genomic_DNA"/>
</dbReference>
<organism evidence="1 2">
    <name type="scientific">Ambrosiozyma monospora</name>
    <name type="common">Yeast</name>
    <name type="synonym">Endomycopsis monosporus</name>
    <dbReference type="NCBI Taxonomy" id="43982"/>
    <lineage>
        <taxon>Eukaryota</taxon>
        <taxon>Fungi</taxon>
        <taxon>Dikarya</taxon>
        <taxon>Ascomycota</taxon>
        <taxon>Saccharomycotina</taxon>
        <taxon>Pichiomycetes</taxon>
        <taxon>Pichiales</taxon>
        <taxon>Pichiaceae</taxon>
        <taxon>Ambrosiozyma</taxon>
    </lineage>
</organism>
<evidence type="ECO:0000313" key="1">
    <source>
        <dbReference type="EMBL" id="GMF08087.1"/>
    </source>
</evidence>
<dbReference type="Proteomes" id="UP001165064">
    <property type="component" value="Unassembled WGS sequence"/>
</dbReference>
<proteinExistence type="predicted"/>
<gene>
    <name evidence="1" type="ORF">Amon02_001315400</name>
</gene>
<accession>A0ACB5UBR2</accession>
<evidence type="ECO:0000313" key="2">
    <source>
        <dbReference type="Proteomes" id="UP001165064"/>
    </source>
</evidence>
<sequence length="160" mass="18705">MGFIVPGLILDVNIDKKKRHKEIENEVPRKNSHRFMYGQINKKTRRLYKDIIVDGYTARQFNSTYNPKRIIPFPSNERVTLPSEQNLLTTQGITIAEKEPTKSIVNLPAEILSHIIILSNNINGLFLTNRSILNHLQMCYRNFKDYQIFSFQIPSSWKLN</sequence>
<comment type="caution">
    <text evidence="1">The sequence shown here is derived from an EMBL/GenBank/DDBJ whole genome shotgun (WGS) entry which is preliminary data.</text>
</comment>
<protein>
    <submittedName>
        <fullName evidence="1">Unnamed protein product</fullName>
    </submittedName>
</protein>